<reference evidence="3" key="2">
    <citation type="journal article" date="2018" name="DNA Res.">
        <title>Comparative genome and transcriptome analyses reveal adaptations to opportunistic infections in woody plant degrading pathogens of Botryosphaeriaceae.</title>
        <authorList>
            <person name="Yan J.Y."/>
            <person name="Zhao W.S."/>
            <person name="Chen Z."/>
            <person name="Xing Q.K."/>
            <person name="Zhang W."/>
            <person name="Chethana K.W.T."/>
            <person name="Xue M.F."/>
            <person name="Xu J.P."/>
            <person name="Phillips A.J.L."/>
            <person name="Wang Y."/>
            <person name="Liu J.H."/>
            <person name="Liu M."/>
            <person name="Zhou Y."/>
            <person name="Jayawardena R.S."/>
            <person name="Manawasinghe I.S."/>
            <person name="Huang J.B."/>
            <person name="Qiao G.H."/>
            <person name="Fu C.Y."/>
            <person name="Guo F.F."/>
            <person name="Dissanayake A.J."/>
            <person name="Peng Y.L."/>
            <person name="Hyde K.D."/>
            <person name="Li X.H."/>
        </authorList>
    </citation>
    <scope>NUCLEOTIDE SEQUENCE</scope>
    <source>
        <strain evidence="3">CSS-01s</strain>
    </source>
</reference>
<comment type="caution">
    <text evidence="3">The sequence shown here is derived from an EMBL/GenBank/DDBJ whole genome shotgun (WGS) entry which is preliminary data.</text>
</comment>
<feature type="transmembrane region" description="Helical" evidence="2">
    <location>
        <begin position="51"/>
        <end position="77"/>
    </location>
</feature>
<evidence type="ECO:0000313" key="3">
    <source>
        <dbReference type="EMBL" id="KAF9629583.1"/>
    </source>
</evidence>
<dbReference type="EMBL" id="MDYX01000024">
    <property type="protein sequence ID" value="KAF9629583.1"/>
    <property type="molecule type" value="Genomic_DNA"/>
</dbReference>
<organism evidence="3 4">
    <name type="scientific">Lasiodiplodia theobromae</name>
    <dbReference type="NCBI Taxonomy" id="45133"/>
    <lineage>
        <taxon>Eukaryota</taxon>
        <taxon>Fungi</taxon>
        <taxon>Dikarya</taxon>
        <taxon>Ascomycota</taxon>
        <taxon>Pezizomycotina</taxon>
        <taxon>Dothideomycetes</taxon>
        <taxon>Dothideomycetes incertae sedis</taxon>
        <taxon>Botryosphaeriales</taxon>
        <taxon>Botryosphaeriaceae</taxon>
        <taxon>Lasiodiplodia</taxon>
    </lineage>
</organism>
<dbReference type="Proteomes" id="UP000627934">
    <property type="component" value="Unassembled WGS sequence"/>
</dbReference>
<evidence type="ECO:0000313" key="4">
    <source>
        <dbReference type="Proteomes" id="UP000627934"/>
    </source>
</evidence>
<feature type="region of interest" description="Disordered" evidence="1">
    <location>
        <begin position="21"/>
        <end position="40"/>
    </location>
</feature>
<proteinExistence type="predicted"/>
<evidence type="ECO:0000256" key="1">
    <source>
        <dbReference type="SAM" id="MobiDB-lite"/>
    </source>
</evidence>
<keyword evidence="2" id="KW-1133">Transmembrane helix</keyword>
<reference evidence="3" key="1">
    <citation type="submission" date="2016-08" db="EMBL/GenBank/DDBJ databases">
        <authorList>
            <person name="Yan J."/>
        </authorList>
    </citation>
    <scope>NUCLEOTIDE SEQUENCE</scope>
    <source>
        <strain evidence="3">CSS-01s</strain>
    </source>
</reference>
<sequence>MSAMALVHPRVAAITTTIVPSSPTASPNAAKSAQTAQKTWENTRGIPKSTIALAVGIGAPFLLIAMGSIMIWGYIIGRREKSGREFKFQRRKTEQSSQQGNGRATLELEGREVQEMDGCVAAEISGEPPPVEMPQEREPVELPLTAGTVPPTSAWVMMKPETMRF</sequence>
<name>A0A8H7IPI4_9PEZI</name>
<dbReference type="AlphaFoldDB" id="A0A8H7IPI4"/>
<accession>A0A8H7IPI4</accession>
<keyword evidence="2" id="KW-0472">Membrane</keyword>
<evidence type="ECO:0000256" key="2">
    <source>
        <dbReference type="SAM" id="Phobius"/>
    </source>
</evidence>
<keyword evidence="2" id="KW-0812">Transmembrane</keyword>
<protein>
    <submittedName>
        <fullName evidence="3">Uncharacterized protein</fullName>
    </submittedName>
</protein>
<feature type="region of interest" description="Disordered" evidence="1">
    <location>
        <begin position="86"/>
        <end position="107"/>
    </location>
</feature>
<gene>
    <name evidence="3" type="ORF">BFW01_g10786</name>
</gene>